<proteinExistence type="predicted"/>
<dbReference type="InterPro" id="IPR025194">
    <property type="entry name" value="RodZ-like_C"/>
</dbReference>
<reference evidence="3 4" key="1">
    <citation type="submission" date="2019-02" db="EMBL/GenBank/DDBJ databases">
        <title>Thermus sp. a novel from hot spring.</title>
        <authorList>
            <person name="Zhao Z."/>
        </authorList>
    </citation>
    <scope>NUCLEOTIDE SEQUENCE [LARGE SCALE GENOMIC DNA]</scope>
    <source>
        <strain evidence="3 4">CFH 72773T</strain>
    </source>
</reference>
<protein>
    <submittedName>
        <fullName evidence="3">DUF4115 domain-containing protein</fullName>
    </submittedName>
</protein>
<dbReference type="InterPro" id="IPR010982">
    <property type="entry name" value="Lambda_DNA-bd_dom_sf"/>
</dbReference>
<comment type="caution">
    <text evidence="3">The sequence shown here is derived from an EMBL/GenBank/DDBJ whole genome shotgun (WGS) entry which is preliminary data.</text>
</comment>
<dbReference type="RefSeq" id="WP_130839571.1">
    <property type="nucleotide sequence ID" value="NZ_SIJL01000001.1"/>
</dbReference>
<organism evidence="3 4">
    <name type="scientific">Thermus thermamylovorans</name>
    <dbReference type="NCBI Taxonomy" id="2509362"/>
    <lineage>
        <taxon>Bacteria</taxon>
        <taxon>Thermotogati</taxon>
        <taxon>Deinococcota</taxon>
        <taxon>Deinococci</taxon>
        <taxon>Thermales</taxon>
        <taxon>Thermaceae</taxon>
        <taxon>Thermus</taxon>
    </lineage>
</organism>
<dbReference type="Pfam" id="PF08308">
    <property type="entry name" value="PEGA"/>
    <property type="match status" value="1"/>
</dbReference>
<dbReference type="InterPro" id="IPR050400">
    <property type="entry name" value="Bact_Cytoskel_RodZ"/>
</dbReference>
<dbReference type="Gene3D" id="1.10.260.40">
    <property type="entry name" value="lambda repressor-like DNA-binding domains"/>
    <property type="match status" value="1"/>
</dbReference>
<dbReference type="PANTHER" id="PTHR34475:SF1">
    <property type="entry name" value="CYTOSKELETON PROTEIN RODZ"/>
    <property type="match status" value="1"/>
</dbReference>
<gene>
    <name evidence="3" type="ORF">ETP66_00465</name>
</gene>
<evidence type="ECO:0000313" key="3">
    <source>
        <dbReference type="EMBL" id="TBH21749.1"/>
    </source>
</evidence>
<name>A0A4Q9B7F9_9DEIN</name>
<dbReference type="AlphaFoldDB" id="A0A4Q9B7F9"/>
<dbReference type="EMBL" id="SIJL01000001">
    <property type="protein sequence ID" value="TBH21749.1"/>
    <property type="molecule type" value="Genomic_DNA"/>
</dbReference>
<feature type="domain" description="Cytoskeleton protein RodZ-like C-terminal" evidence="2">
    <location>
        <begin position="215"/>
        <end position="274"/>
    </location>
</feature>
<dbReference type="Proteomes" id="UP000292858">
    <property type="component" value="Unassembled WGS sequence"/>
</dbReference>
<dbReference type="SUPFAM" id="SSF47413">
    <property type="entry name" value="lambda repressor-like DNA-binding domains"/>
    <property type="match status" value="1"/>
</dbReference>
<accession>A0A4Q9B7F9</accession>
<dbReference type="InterPro" id="IPR001387">
    <property type="entry name" value="Cro/C1-type_HTH"/>
</dbReference>
<feature type="domain" description="PEGA" evidence="1">
    <location>
        <begin position="135"/>
        <end position="195"/>
    </location>
</feature>
<dbReference type="PANTHER" id="PTHR34475">
    <property type="match status" value="1"/>
</dbReference>
<dbReference type="InterPro" id="IPR013229">
    <property type="entry name" value="PEGA"/>
</dbReference>
<evidence type="ECO:0000259" key="2">
    <source>
        <dbReference type="Pfam" id="PF13464"/>
    </source>
</evidence>
<dbReference type="CDD" id="cd00093">
    <property type="entry name" value="HTH_XRE"/>
    <property type="match status" value="1"/>
</dbReference>
<dbReference type="OrthoDB" id="25792at2"/>
<dbReference type="Pfam" id="PF13413">
    <property type="entry name" value="HTH_25"/>
    <property type="match status" value="1"/>
</dbReference>
<keyword evidence="4" id="KW-1185">Reference proteome</keyword>
<sequence>MCELGERLRQAREAKGLSLKQAAQRLALRAKVLEALEGCRFQELPEPALARGYLRRYALLLGLDPEPLLALYPERRPDGPFPPPPPPRRPVWPWLLLALPLLLGYGAYLLLRPEPAQVVSLPPEPPPEPPPRHALRVESEPPGARVYLDGFYLGQTPLASPPLEGGRRVVRLELPGYAPLEGEVVLDRDLALSYRLTPRPGAEGTREAPPPAQLVLRLEGRSWLRVMQGERRLYEGIPEVGSELRFDLPVEVRAGNPGAVRVFLGGEDLGPFGQPGIPLTRRFEAP</sequence>
<dbReference type="GO" id="GO:0003677">
    <property type="term" value="F:DNA binding"/>
    <property type="evidence" value="ECO:0007669"/>
    <property type="project" value="InterPro"/>
</dbReference>
<evidence type="ECO:0000259" key="1">
    <source>
        <dbReference type="Pfam" id="PF08308"/>
    </source>
</evidence>
<dbReference type="Pfam" id="PF13464">
    <property type="entry name" value="RodZ_C"/>
    <property type="match status" value="1"/>
</dbReference>
<evidence type="ECO:0000313" key="4">
    <source>
        <dbReference type="Proteomes" id="UP000292858"/>
    </source>
</evidence>